<dbReference type="OrthoDB" id="3251873at2"/>
<gene>
    <name evidence="2" type="ORF">NCTC9935_00264</name>
</gene>
<feature type="transmembrane region" description="Helical" evidence="1">
    <location>
        <begin position="105"/>
        <end position="131"/>
    </location>
</feature>
<evidence type="ECO:0000313" key="3">
    <source>
        <dbReference type="Proteomes" id="UP000250192"/>
    </source>
</evidence>
<feature type="transmembrane region" description="Helical" evidence="1">
    <location>
        <begin position="21"/>
        <end position="50"/>
    </location>
</feature>
<proteinExistence type="predicted"/>
<dbReference type="GeneID" id="93757500"/>
<dbReference type="STRING" id="1660.APY09_06070"/>
<evidence type="ECO:0000256" key="1">
    <source>
        <dbReference type="SAM" id="Phobius"/>
    </source>
</evidence>
<keyword evidence="1" id="KW-0472">Membrane</keyword>
<feature type="transmembrane region" description="Helical" evidence="1">
    <location>
        <begin position="175"/>
        <end position="200"/>
    </location>
</feature>
<dbReference type="RefSeq" id="WP_111822864.1">
    <property type="nucleotide sequence ID" value="NZ_CBDERX010000049.1"/>
</dbReference>
<dbReference type="Proteomes" id="UP000250192">
    <property type="component" value="Unassembled WGS sequence"/>
</dbReference>
<evidence type="ECO:0000313" key="2">
    <source>
        <dbReference type="EMBL" id="SPT54722.1"/>
    </source>
</evidence>
<dbReference type="AlphaFoldDB" id="A0A2X0VLD5"/>
<accession>A0A2X0VLD5</accession>
<feature type="transmembrane region" description="Helical" evidence="1">
    <location>
        <begin position="212"/>
        <end position="231"/>
    </location>
</feature>
<feature type="transmembrane region" description="Helical" evidence="1">
    <location>
        <begin position="143"/>
        <end position="163"/>
    </location>
</feature>
<organism evidence="2 3">
    <name type="scientific">Schaalia odontolytica</name>
    <dbReference type="NCBI Taxonomy" id="1660"/>
    <lineage>
        <taxon>Bacteria</taxon>
        <taxon>Bacillati</taxon>
        <taxon>Actinomycetota</taxon>
        <taxon>Actinomycetes</taxon>
        <taxon>Actinomycetales</taxon>
        <taxon>Actinomycetaceae</taxon>
        <taxon>Schaalia</taxon>
    </lineage>
</organism>
<dbReference type="EMBL" id="UAPR01000001">
    <property type="protein sequence ID" value="SPT54722.1"/>
    <property type="molecule type" value="Genomic_DNA"/>
</dbReference>
<reference evidence="2 3" key="1">
    <citation type="submission" date="2018-06" db="EMBL/GenBank/DDBJ databases">
        <authorList>
            <consortium name="Pathogen Informatics"/>
            <person name="Doyle S."/>
        </authorList>
    </citation>
    <scope>NUCLEOTIDE SEQUENCE [LARGE SCALE GENOMIC DNA]</scope>
    <source>
        <strain evidence="2 3">NCTC9935</strain>
    </source>
</reference>
<keyword evidence="1" id="KW-0812">Transmembrane</keyword>
<keyword evidence="1" id="KW-1133">Transmembrane helix</keyword>
<protein>
    <submittedName>
        <fullName evidence="2">Uncharacterized protein</fullName>
    </submittedName>
</protein>
<sequence>MSTANPDLIKSSPSPLRVGLVGWRFIVVLYLLVVSFQFLVNFVVNGIVYLSVSDVTGQVEQAATNSAAVTGVFVFVCGVLSSTIDMRASALSGGSRPVLTAASYVHSLLIIVLGSLLWWLLIVIHPLLFAMGRDSFPLGIDSWIYVVLTWVACDGAGRFIGGLSRCIGSTWKRAFVLMVAIPLGICAIGAPVTWLVLTLVHKSGYLPPMHPAFWLLGLIPLTVVASGWPLTASGHIRRVG</sequence>
<keyword evidence="3" id="KW-1185">Reference proteome</keyword>
<name>A0A2X0VLD5_9ACTO</name>
<feature type="transmembrane region" description="Helical" evidence="1">
    <location>
        <begin position="62"/>
        <end position="84"/>
    </location>
</feature>